<feature type="transmembrane region" description="Helical" evidence="8">
    <location>
        <begin position="54"/>
        <end position="77"/>
    </location>
</feature>
<sequence length="174" mass="19456">MQQFEEKLLCISDKVNDWLKFAEAKNGALLVFSGAAITAILSFLGSSYHILPNWKTGLCAGIVLLSISCLLSILSFIPRTKIFFKHRGAPVDTDNFYFYGNLSKYSPQQLIKAISNHYYDDNNNELTRSNIDLAAQIVINSGIAVDKFHFFKVSVWVVLASLVSIPLVSLFMLL</sequence>
<dbReference type="Proteomes" id="UP000256304">
    <property type="component" value="Unassembled WGS sequence"/>
</dbReference>
<feature type="transmembrane region" description="Helical" evidence="8">
    <location>
        <begin position="28"/>
        <end position="48"/>
    </location>
</feature>
<evidence type="ECO:0000256" key="2">
    <source>
        <dbReference type="ARBA" id="ARBA00022475"/>
    </source>
</evidence>
<dbReference type="Pfam" id="PF18967">
    <property type="entry name" value="PycTM"/>
    <property type="match status" value="1"/>
</dbReference>
<name>A0A3D9RP49_9BACL</name>
<evidence type="ECO:0000313" key="10">
    <source>
        <dbReference type="EMBL" id="REE81587.1"/>
    </source>
</evidence>
<proteinExistence type="predicted"/>
<dbReference type="GO" id="GO:0000166">
    <property type="term" value="F:nucleotide binding"/>
    <property type="evidence" value="ECO:0007669"/>
    <property type="project" value="UniProtKB-KW"/>
</dbReference>
<evidence type="ECO:0000256" key="4">
    <source>
        <dbReference type="ARBA" id="ARBA00022741"/>
    </source>
</evidence>
<protein>
    <recommendedName>
        <fullName evidence="9">Pycsar effector protein domain-containing protein</fullName>
    </recommendedName>
</protein>
<dbReference type="GO" id="GO:0005886">
    <property type="term" value="C:plasma membrane"/>
    <property type="evidence" value="ECO:0007669"/>
    <property type="project" value="UniProtKB-SubCell"/>
</dbReference>
<evidence type="ECO:0000256" key="1">
    <source>
        <dbReference type="ARBA" id="ARBA00004236"/>
    </source>
</evidence>
<keyword evidence="3 8" id="KW-0812">Transmembrane</keyword>
<gene>
    <name evidence="10" type="ORF">A8990_118113</name>
</gene>
<comment type="caution">
    <text evidence="10">The sequence shown here is derived from an EMBL/GenBank/DDBJ whole genome shotgun (WGS) entry which is preliminary data.</text>
</comment>
<comment type="subcellular location">
    <subcellularLocation>
        <location evidence="1">Cell membrane</location>
    </subcellularLocation>
</comment>
<keyword evidence="6" id="KW-0051">Antiviral defense</keyword>
<evidence type="ECO:0000256" key="6">
    <source>
        <dbReference type="ARBA" id="ARBA00023118"/>
    </source>
</evidence>
<keyword evidence="2" id="KW-1003">Cell membrane</keyword>
<dbReference type="InterPro" id="IPR043760">
    <property type="entry name" value="PycTM_dom"/>
</dbReference>
<evidence type="ECO:0000256" key="3">
    <source>
        <dbReference type="ARBA" id="ARBA00022692"/>
    </source>
</evidence>
<dbReference type="AlphaFoldDB" id="A0A3D9RP49"/>
<keyword evidence="5 8" id="KW-1133">Transmembrane helix</keyword>
<dbReference type="EMBL" id="QTTN01000018">
    <property type="protein sequence ID" value="REE81587.1"/>
    <property type="molecule type" value="Genomic_DNA"/>
</dbReference>
<keyword evidence="4" id="KW-0547">Nucleotide-binding</keyword>
<evidence type="ECO:0000256" key="5">
    <source>
        <dbReference type="ARBA" id="ARBA00022989"/>
    </source>
</evidence>
<evidence type="ECO:0000313" key="11">
    <source>
        <dbReference type="Proteomes" id="UP000256304"/>
    </source>
</evidence>
<keyword evidence="11" id="KW-1185">Reference proteome</keyword>
<dbReference type="GO" id="GO:0051607">
    <property type="term" value="P:defense response to virus"/>
    <property type="evidence" value="ECO:0007669"/>
    <property type="project" value="UniProtKB-KW"/>
</dbReference>
<keyword evidence="7 8" id="KW-0472">Membrane</keyword>
<feature type="domain" description="Pycsar effector protein" evidence="9">
    <location>
        <begin position="9"/>
        <end position="173"/>
    </location>
</feature>
<evidence type="ECO:0000256" key="7">
    <source>
        <dbReference type="ARBA" id="ARBA00023136"/>
    </source>
</evidence>
<dbReference type="RefSeq" id="WP_116190102.1">
    <property type="nucleotide sequence ID" value="NZ_QTTN01000018.1"/>
</dbReference>
<dbReference type="OrthoDB" id="2084475at2"/>
<feature type="transmembrane region" description="Helical" evidence="8">
    <location>
        <begin position="153"/>
        <end position="173"/>
    </location>
</feature>
<reference evidence="10 11" key="1">
    <citation type="submission" date="2018-08" db="EMBL/GenBank/DDBJ databases">
        <title>Genomic Encyclopedia of Type Strains, Phase III (KMG-III): the genomes of soil and plant-associated and newly described type strains.</title>
        <authorList>
            <person name="Whitman W."/>
        </authorList>
    </citation>
    <scope>NUCLEOTIDE SEQUENCE [LARGE SCALE GENOMIC DNA]</scope>
    <source>
        <strain evidence="10 11">CGMCC 1.10966</strain>
    </source>
</reference>
<organism evidence="10 11">
    <name type="scientific">Paenibacillus taihuensis</name>
    <dbReference type="NCBI Taxonomy" id="1156355"/>
    <lineage>
        <taxon>Bacteria</taxon>
        <taxon>Bacillati</taxon>
        <taxon>Bacillota</taxon>
        <taxon>Bacilli</taxon>
        <taxon>Bacillales</taxon>
        <taxon>Paenibacillaceae</taxon>
        <taxon>Paenibacillus</taxon>
    </lineage>
</organism>
<accession>A0A3D9RP49</accession>
<evidence type="ECO:0000259" key="9">
    <source>
        <dbReference type="Pfam" id="PF18967"/>
    </source>
</evidence>
<evidence type="ECO:0000256" key="8">
    <source>
        <dbReference type="SAM" id="Phobius"/>
    </source>
</evidence>